<dbReference type="GO" id="GO:0051539">
    <property type="term" value="F:4 iron, 4 sulfur cluster binding"/>
    <property type="evidence" value="ECO:0007669"/>
    <property type="project" value="UniProtKB-KW"/>
</dbReference>
<comment type="similarity">
    <text evidence="3">Belongs to the anamorsin family.</text>
</comment>
<protein>
    <submittedName>
        <fullName evidence="11">Anamorsin homolog, related</fullName>
    </submittedName>
</protein>
<evidence type="ECO:0000256" key="7">
    <source>
        <dbReference type="ARBA" id="ARBA00023004"/>
    </source>
</evidence>
<evidence type="ECO:0000256" key="5">
    <source>
        <dbReference type="ARBA" id="ARBA00022490"/>
    </source>
</evidence>
<keyword evidence="6" id="KW-0479">Metal-binding</keyword>
<dbReference type="Proteomes" id="UP000018201">
    <property type="component" value="Unassembled WGS sequence"/>
</dbReference>
<comment type="cofactor">
    <cofactor evidence="1">
        <name>[4Fe-4S] cluster</name>
        <dbReference type="ChEBI" id="CHEBI:49883"/>
    </cofactor>
</comment>
<comment type="subcellular location">
    <subcellularLocation>
        <location evidence="2">Cytoplasm</location>
    </subcellularLocation>
</comment>
<name>U6H5W1_9EIME</name>
<dbReference type="InterPro" id="IPR007785">
    <property type="entry name" value="Anamorsin"/>
</dbReference>
<keyword evidence="8" id="KW-0411">Iron-sulfur</keyword>
<reference evidence="11" key="2">
    <citation type="submission" date="2013-10" db="EMBL/GenBank/DDBJ databases">
        <authorList>
            <person name="Aslett M."/>
        </authorList>
    </citation>
    <scope>NUCLEOTIDE SEQUENCE [LARGE SCALE GENOMIC DNA]</scope>
    <source>
        <strain evidence="11">Houghton</strain>
    </source>
</reference>
<organism evidence="11 12">
    <name type="scientific">Eimeria praecox</name>
    <dbReference type="NCBI Taxonomy" id="51316"/>
    <lineage>
        <taxon>Eukaryota</taxon>
        <taxon>Sar</taxon>
        <taxon>Alveolata</taxon>
        <taxon>Apicomplexa</taxon>
        <taxon>Conoidasida</taxon>
        <taxon>Coccidia</taxon>
        <taxon>Eucoccidiorida</taxon>
        <taxon>Eimeriorina</taxon>
        <taxon>Eimeriidae</taxon>
        <taxon>Eimeria</taxon>
    </lineage>
</organism>
<keyword evidence="7" id="KW-0408">Iron</keyword>
<sequence length="214" mass="21524">MYAGFLELQQEEWPESVVKAAAKREAVCVGVWKKPPWAVGASEPIVSAAAAAAAAAPAAAAAAAAGGGGAGLIDEDSLINPQDSNYTPLGKGRSDCASRPRACANCTCGRKELEEKAEKEAFKKQLETGAVRSSCGNCYLGDAFRCAGCPYRGLPAFRPGEKVDLSSEGRAATAAAVASVAAAAAETAGGAAAAGITVAEGTKKVMLSSLDDDL</sequence>
<dbReference type="VEuPathDB" id="ToxoDB:EPH_0022350"/>
<reference evidence="11" key="1">
    <citation type="submission" date="2013-10" db="EMBL/GenBank/DDBJ databases">
        <title>Genomic analysis of the causative agents of coccidiosis in chickens.</title>
        <authorList>
            <person name="Reid A.J."/>
            <person name="Blake D."/>
            <person name="Billington K."/>
            <person name="Browne H."/>
            <person name="Dunn M."/>
            <person name="Hung S."/>
            <person name="Kawahara F."/>
            <person name="Miranda-Saavedra D."/>
            <person name="Mourier T."/>
            <person name="Nagra H."/>
            <person name="Otto T.D."/>
            <person name="Rawlings N."/>
            <person name="Sanchez A."/>
            <person name="Sanders M."/>
            <person name="Subramaniam C."/>
            <person name="Tay Y."/>
            <person name="Dear P."/>
            <person name="Doerig C."/>
            <person name="Gruber A."/>
            <person name="Parkinson J."/>
            <person name="Shirley M."/>
            <person name="Wan K.L."/>
            <person name="Berriman M."/>
            <person name="Tomley F."/>
            <person name="Pain A."/>
        </authorList>
    </citation>
    <scope>NUCLEOTIDE SEQUENCE [LARGE SCALE GENOMIC DNA]</scope>
    <source>
        <strain evidence="11">Houghton</strain>
    </source>
</reference>
<evidence type="ECO:0000313" key="11">
    <source>
        <dbReference type="EMBL" id="CDI86878.1"/>
    </source>
</evidence>
<feature type="domain" description="Anamorsin C-terminal" evidence="10">
    <location>
        <begin position="97"/>
        <end position="165"/>
    </location>
</feature>
<evidence type="ECO:0000256" key="9">
    <source>
        <dbReference type="ARBA" id="ARBA00023128"/>
    </source>
</evidence>
<dbReference type="InterPro" id="IPR046408">
    <property type="entry name" value="CIAPIN1"/>
</dbReference>
<gene>
    <name evidence="11" type="ORF">EPH_0022350</name>
</gene>
<dbReference type="GO" id="GO:0005737">
    <property type="term" value="C:cytoplasm"/>
    <property type="evidence" value="ECO:0007669"/>
    <property type="project" value="UniProtKB-SubCell"/>
</dbReference>
<evidence type="ECO:0000256" key="3">
    <source>
        <dbReference type="ARBA" id="ARBA00008169"/>
    </source>
</evidence>
<keyword evidence="5" id="KW-0963">Cytoplasm</keyword>
<keyword evidence="12" id="KW-1185">Reference proteome</keyword>
<dbReference type="GO" id="GO:0046872">
    <property type="term" value="F:metal ion binding"/>
    <property type="evidence" value="ECO:0007669"/>
    <property type="project" value="UniProtKB-KW"/>
</dbReference>
<dbReference type="Pfam" id="PF05093">
    <property type="entry name" value="CIAPIN1"/>
    <property type="match status" value="1"/>
</dbReference>
<proteinExistence type="inferred from homology"/>
<dbReference type="OrthoDB" id="311633at2759"/>
<evidence type="ECO:0000259" key="10">
    <source>
        <dbReference type="Pfam" id="PF05093"/>
    </source>
</evidence>
<dbReference type="AlphaFoldDB" id="U6H5W1"/>
<evidence type="ECO:0000313" key="12">
    <source>
        <dbReference type="Proteomes" id="UP000018201"/>
    </source>
</evidence>
<evidence type="ECO:0000256" key="2">
    <source>
        <dbReference type="ARBA" id="ARBA00004496"/>
    </source>
</evidence>
<dbReference type="PANTHER" id="PTHR13273:SF14">
    <property type="entry name" value="ANAMORSIN"/>
    <property type="match status" value="1"/>
</dbReference>
<dbReference type="PANTHER" id="PTHR13273">
    <property type="entry name" value="ANAMORSIN"/>
    <property type="match status" value="1"/>
</dbReference>
<keyword evidence="9" id="KW-0496">Mitochondrion</keyword>
<accession>U6H5W1</accession>
<evidence type="ECO:0000256" key="8">
    <source>
        <dbReference type="ARBA" id="ARBA00023014"/>
    </source>
</evidence>
<evidence type="ECO:0000256" key="1">
    <source>
        <dbReference type="ARBA" id="ARBA00001966"/>
    </source>
</evidence>
<keyword evidence="4" id="KW-0004">4Fe-4S</keyword>
<dbReference type="GO" id="GO:0016226">
    <property type="term" value="P:iron-sulfur cluster assembly"/>
    <property type="evidence" value="ECO:0007669"/>
    <property type="project" value="InterPro"/>
</dbReference>
<evidence type="ECO:0000256" key="4">
    <source>
        <dbReference type="ARBA" id="ARBA00022485"/>
    </source>
</evidence>
<dbReference type="EMBL" id="HG696218">
    <property type="protein sequence ID" value="CDI86878.1"/>
    <property type="molecule type" value="Genomic_DNA"/>
</dbReference>
<evidence type="ECO:0000256" key="6">
    <source>
        <dbReference type="ARBA" id="ARBA00022723"/>
    </source>
</evidence>